<evidence type="ECO:0000256" key="1">
    <source>
        <dbReference type="SAM" id="Coils"/>
    </source>
</evidence>
<dbReference type="Gene3D" id="1.10.530.10">
    <property type="match status" value="1"/>
</dbReference>
<proteinExistence type="predicted"/>
<feature type="chain" id="PRO_5009582943" description="Transglycosylase SLT domain-containing protein" evidence="2">
    <location>
        <begin position="29"/>
        <end position="452"/>
    </location>
</feature>
<keyword evidence="2" id="KW-0732">Signal</keyword>
<dbReference type="InterPro" id="IPR023346">
    <property type="entry name" value="Lysozyme-like_dom_sf"/>
</dbReference>
<evidence type="ECO:0000313" key="5">
    <source>
        <dbReference type="Proteomes" id="UP000177480"/>
    </source>
</evidence>
<protein>
    <recommendedName>
        <fullName evidence="3">Transglycosylase SLT domain-containing protein</fullName>
    </recommendedName>
</protein>
<feature type="domain" description="Transglycosylase SLT" evidence="3">
    <location>
        <begin position="266"/>
        <end position="409"/>
    </location>
</feature>
<feature type="signal peptide" evidence="2">
    <location>
        <begin position="1"/>
        <end position="28"/>
    </location>
</feature>
<organism evidence="4 5">
    <name type="scientific">Candidatus Ryanbacteria bacterium RIFCSPHIGHO2_01_FULL_45_22</name>
    <dbReference type="NCBI Taxonomy" id="1802114"/>
    <lineage>
        <taxon>Bacteria</taxon>
        <taxon>Candidatus Ryaniibacteriota</taxon>
    </lineage>
</organism>
<dbReference type="AlphaFoldDB" id="A0A1G2G171"/>
<evidence type="ECO:0000259" key="3">
    <source>
        <dbReference type="Pfam" id="PF13406"/>
    </source>
</evidence>
<dbReference type="InterPro" id="IPR031304">
    <property type="entry name" value="SLT_2"/>
</dbReference>
<evidence type="ECO:0000256" key="2">
    <source>
        <dbReference type="SAM" id="SignalP"/>
    </source>
</evidence>
<accession>A0A1G2G171</accession>
<evidence type="ECO:0000313" key="4">
    <source>
        <dbReference type="EMBL" id="OGZ44036.1"/>
    </source>
</evidence>
<comment type="caution">
    <text evidence="4">The sequence shown here is derived from an EMBL/GenBank/DDBJ whole genome shotgun (WGS) entry which is preliminary data.</text>
</comment>
<dbReference type="SUPFAM" id="SSF53955">
    <property type="entry name" value="Lysozyme-like"/>
    <property type="match status" value="1"/>
</dbReference>
<dbReference type="STRING" id="1802114.A2719_03705"/>
<reference evidence="4 5" key="1">
    <citation type="journal article" date="2016" name="Nat. Commun.">
        <title>Thousands of microbial genomes shed light on interconnected biogeochemical processes in an aquifer system.</title>
        <authorList>
            <person name="Anantharaman K."/>
            <person name="Brown C.T."/>
            <person name="Hug L.A."/>
            <person name="Sharon I."/>
            <person name="Castelle C.J."/>
            <person name="Probst A.J."/>
            <person name="Thomas B.C."/>
            <person name="Singh A."/>
            <person name="Wilkins M.J."/>
            <person name="Karaoz U."/>
            <person name="Brodie E.L."/>
            <person name="Williams K.H."/>
            <person name="Hubbard S.S."/>
            <person name="Banfield J.F."/>
        </authorList>
    </citation>
    <scope>NUCLEOTIDE SEQUENCE [LARGE SCALE GENOMIC DNA]</scope>
</reference>
<name>A0A1G2G171_9BACT</name>
<dbReference type="Proteomes" id="UP000177480">
    <property type="component" value="Unassembled WGS sequence"/>
</dbReference>
<dbReference type="Gene3D" id="6.10.250.3150">
    <property type="match status" value="1"/>
</dbReference>
<sequence length="452" mass="50324">MNRLLYKHIYVLFAGALFLLAAAGFAYAEEASNVVQTRRAQLQSELKDLENQIAGFDILIAKKQSEGASIKRDIDIIDAEVTRAKLEIRRRNLAIVALAASIDQKSLSIQEMSGVIGRERASLAEALRKLHEYDNVSLIELLLGYDDLSDFFVEVDTIDSLQFAIQTSFGNLRADITRTADVRENLQGEKQEQTELRTLQEIEKRQQEAKENEKQRILKVTRGEEANYRQHADAKRTRAAAIRSELFTLQGSPAIPFEEALRHAEFASSQTGVRAAFILGIIAQESELGRNIGQCNLATDPPKYKWQSVMKPSRDHEPYLQITKELGLDPNAMPLSCPMRDSKGEQVGWGGAMGPAQFIPSTWILYKEAISRLTGNAPANPWVPRDAFTASGLLLRDNGASGGRNAELKAAAKYFAGGNWDSYLGRSYANQVLAKVDTYQEQITFLQSLAQQ</sequence>
<gene>
    <name evidence="4" type="ORF">A2719_03705</name>
</gene>
<dbReference type="Pfam" id="PF13406">
    <property type="entry name" value="SLT_2"/>
    <property type="match status" value="1"/>
</dbReference>
<keyword evidence="1" id="KW-0175">Coiled coil</keyword>
<feature type="coiled-coil region" evidence="1">
    <location>
        <begin position="32"/>
        <end position="66"/>
    </location>
</feature>
<dbReference type="EMBL" id="MHNK01000010">
    <property type="protein sequence ID" value="OGZ44036.1"/>
    <property type="molecule type" value="Genomic_DNA"/>
</dbReference>